<dbReference type="InterPro" id="IPR036249">
    <property type="entry name" value="Thioredoxin-like_sf"/>
</dbReference>
<evidence type="ECO:0000313" key="8">
    <source>
        <dbReference type="EMBL" id="KKP31613.1"/>
    </source>
</evidence>
<evidence type="ECO:0000313" key="9">
    <source>
        <dbReference type="Proteomes" id="UP000034803"/>
    </source>
</evidence>
<evidence type="ECO:0000256" key="5">
    <source>
        <dbReference type="ARBA" id="ARBA00023284"/>
    </source>
</evidence>
<dbReference type="SUPFAM" id="SSF52833">
    <property type="entry name" value="Thioredoxin-like"/>
    <property type="match status" value="1"/>
</dbReference>
<proteinExistence type="inferred from homology"/>
<evidence type="ECO:0000256" key="3">
    <source>
        <dbReference type="ARBA" id="ARBA00023002"/>
    </source>
</evidence>
<dbReference type="Proteomes" id="UP000034803">
    <property type="component" value="Unassembled WGS sequence"/>
</dbReference>
<comment type="caution">
    <text evidence="8">The sequence shown here is derived from an EMBL/GenBank/DDBJ whole genome shotgun (WGS) entry which is preliminary data.</text>
</comment>
<keyword evidence="6" id="KW-0472">Membrane</keyword>
<dbReference type="AlphaFoldDB" id="A0A0F9YK24"/>
<gene>
    <name evidence="8" type="ORF">UR21_C0007G0030</name>
</gene>
<dbReference type="GO" id="GO:0016491">
    <property type="term" value="F:oxidoreductase activity"/>
    <property type="evidence" value="ECO:0007669"/>
    <property type="project" value="UniProtKB-KW"/>
</dbReference>
<evidence type="ECO:0000256" key="1">
    <source>
        <dbReference type="ARBA" id="ARBA00005791"/>
    </source>
</evidence>
<dbReference type="PANTHER" id="PTHR13887:SF14">
    <property type="entry name" value="DISULFIDE BOND FORMATION PROTEIN D"/>
    <property type="match status" value="1"/>
</dbReference>
<comment type="similarity">
    <text evidence="1">Belongs to the thioredoxin family. DsbA subfamily.</text>
</comment>
<keyword evidence="5" id="KW-0676">Redox-active center</keyword>
<dbReference type="InterPro" id="IPR001853">
    <property type="entry name" value="DSBA-like_thioredoxin_dom"/>
</dbReference>
<feature type="domain" description="Thioredoxin" evidence="7">
    <location>
        <begin position="156"/>
        <end position="263"/>
    </location>
</feature>
<keyword evidence="4" id="KW-1015">Disulfide bond</keyword>
<keyword evidence="6" id="KW-1133">Transmembrane helix</keyword>
<dbReference type="InterPro" id="IPR012336">
    <property type="entry name" value="Thioredoxin-like_fold"/>
</dbReference>
<dbReference type="Pfam" id="PF01323">
    <property type="entry name" value="DSBA"/>
    <property type="match status" value="1"/>
</dbReference>
<keyword evidence="6" id="KW-0812">Transmembrane</keyword>
<organism evidence="8 9">
    <name type="scientific">Candidatus Woesebacteria bacterium GW2011_GWC2_31_9</name>
    <dbReference type="NCBI Taxonomy" id="1618586"/>
    <lineage>
        <taxon>Bacteria</taxon>
        <taxon>Candidatus Woeseibacteriota</taxon>
    </lineage>
</organism>
<dbReference type="EMBL" id="LBOI01000007">
    <property type="protein sequence ID" value="KKP31613.1"/>
    <property type="molecule type" value="Genomic_DNA"/>
</dbReference>
<accession>A0A0F9YK24</accession>
<dbReference type="CDD" id="cd02972">
    <property type="entry name" value="DsbA_family"/>
    <property type="match status" value="1"/>
</dbReference>
<name>A0A0F9YK24_9BACT</name>
<keyword evidence="3" id="KW-0560">Oxidoreductase</keyword>
<evidence type="ECO:0000259" key="7">
    <source>
        <dbReference type="PROSITE" id="PS51352"/>
    </source>
</evidence>
<dbReference type="PANTHER" id="PTHR13887">
    <property type="entry name" value="GLUTATHIONE S-TRANSFERASE KAPPA"/>
    <property type="match status" value="1"/>
</dbReference>
<dbReference type="Pfam" id="PF13462">
    <property type="entry name" value="Thioredoxin_4"/>
    <property type="match status" value="1"/>
</dbReference>
<protein>
    <submittedName>
        <fullName evidence="8">DSBA oxidoreductase</fullName>
    </submittedName>
</protein>
<sequence>MLKSFEKNKTSLFERFIPVLLVVTVVLAFLVGALWQKVENLGKNPSVNTGNNGNTEVAKTSPISVDNLKIMAKDLGLDTKKFNTCLDDGQKTDKVSKDVVYGGTVGVTGTPAFFVNGRFLGGAYPFTSFKEVIDRELDGKGSNDYKTYSKDLQTAYDQGSFIAIAKAINIEGSPVLGDSNAKVTLVEFSDFECPYCIRHFSQTWPELKKTYIDTGKVKIVFKYFPLGFHPNAQKAAEAAECSNDQGKFWEMHDKIFSASVASQ</sequence>
<keyword evidence="2" id="KW-0732">Signal</keyword>
<dbReference type="Gene3D" id="3.40.30.10">
    <property type="entry name" value="Glutaredoxin"/>
    <property type="match status" value="2"/>
</dbReference>
<reference evidence="8 9" key="1">
    <citation type="journal article" date="2015" name="Nature">
        <title>rRNA introns, odd ribosomes, and small enigmatic genomes across a large radiation of phyla.</title>
        <authorList>
            <person name="Brown C.T."/>
            <person name="Hug L.A."/>
            <person name="Thomas B.C."/>
            <person name="Sharon I."/>
            <person name="Castelle C.J."/>
            <person name="Singh A."/>
            <person name="Wilkins M.J."/>
            <person name="Williams K.H."/>
            <person name="Banfield J.F."/>
        </authorList>
    </citation>
    <scope>NUCLEOTIDE SEQUENCE [LARGE SCALE GENOMIC DNA]</scope>
</reference>
<feature type="transmembrane region" description="Helical" evidence="6">
    <location>
        <begin position="12"/>
        <end position="35"/>
    </location>
</feature>
<dbReference type="InterPro" id="IPR013766">
    <property type="entry name" value="Thioredoxin_domain"/>
</dbReference>
<evidence type="ECO:0000256" key="6">
    <source>
        <dbReference type="SAM" id="Phobius"/>
    </source>
</evidence>
<dbReference type="PROSITE" id="PS51352">
    <property type="entry name" value="THIOREDOXIN_2"/>
    <property type="match status" value="1"/>
</dbReference>
<evidence type="ECO:0000256" key="2">
    <source>
        <dbReference type="ARBA" id="ARBA00022729"/>
    </source>
</evidence>
<evidence type="ECO:0000256" key="4">
    <source>
        <dbReference type="ARBA" id="ARBA00023157"/>
    </source>
</evidence>